<proteinExistence type="predicted"/>
<reference evidence="1" key="2">
    <citation type="journal article" date="2015" name="Fish Shellfish Immunol.">
        <title>Early steps in the European eel (Anguilla anguilla)-Vibrio vulnificus interaction in the gills: Role of the RtxA13 toxin.</title>
        <authorList>
            <person name="Callol A."/>
            <person name="Pajuelo D."/>
            <person name="Ebbesson L."/>
            <person name="Teles M."/>
            <person name="MacKenzie S."/>
            <person name="Amaro C."/>
        </authorList>
    </citation>
    <scope>NUCLEOTIDE SEQUENCE</scope>
</reference>
<protein>
    <submittedName>
        <fullName evidence="1">Uncharacterized protein</fullName>
    </submittedName>
</protein>
<evidence type="ECO:0000313" key="1">
    <source>
        <dbReference type="EMBL" id="JAH32362.1"/>
    </source>
</evidence>
<organism evidence="1">
    <name type="scientific">Anguilla anguilla</name>
    <name type="common">European freshwater eel</name>
    <name type="synonym">Muraena anguilla</name>
    <dbReference type="NCBI Taxonomy" id="7936"/>
    <lineage>
        <taxon>Eukaryota</taxon>
        <taxon>Metazoa</taxon>
        <taxon>Chordata</taxon>
        <taxon>Craniata</taxon>
        <taxon>Vertebrata</taxon>
        <taxon>Euteleostomi</taxon>
        <taxon>Actinopterygii</taxon>
        <taxon>Neopterygii</taxon>
        <taxon>Teleostei</taxon>
        <taxon>Anguilliformes</taxon>
        <taxon>Anguillidae</taxon>
        <taxon>Anguilla</taxon>
    </lineage>
</organism>
<accession>A0A0E9RU70</accession>
<name>A0A0E9RU70_ANGAN</name>
<reference evidence="1" key="1">
    <citation type="submission" date="2014-11" db="EMBL/GenBank/DDBJ databases">
        <authorList>
            <person name="Amaro Gonzalez C."/>
        </authorList>
    </citation>
    <scope>NUCLEOTIDE SEQUENCE</scope>
</reference>
<dbReference type="AlphaFoldDB" id="A0A0E9RU70"/>
<sequence length="71" mass="7832">MLSVRCWRPALQSKGKLKCRLSLFCFLRCRHAVQGMLVGCIVQACPLALGQSYESCENSALLSRSVNLSPC</sequence>
<dbReference type="EMBL" id="GBXM01076215">
    <property type="protein sequence ID" value="JAH32362.1"/>
    <property type="molecule type" value="Transcribed_RNA"/>
</dbReference>